<evidence type="ECO:0000256" key="6">
    <source>
        <dbReference type="ARBA" id="ARBA00023136"/>
    </source>
</evidence>
<gene>
    <name evidence="9" type="ORF">CVO76_13210</name>
</gene>
<dbReference type="Gene3D" id="1.25.40.10">
    <property type="entry name" value="Tetratricopeptide repeat domain"/>
    <property type="match status" value="4"/>
</dbReference>
<feature type="domain" description="Glycosyl transferase family 1" evidence="8">
    <location>
        <begin position="1101"/>
        <end position="1240"/>
    </location>
</feature>
<evidence type="ECO:0000313" key="10">
    <source>
        <dbReference type="Proteomes" id="UP000239187"/>
    </source>
</evidence>
<reference evidence="9 10" key="1">
    <citation type="submission" date="2017-11" db="EMBL/GenBank/DDBJ databases">
        <title>Draft genome of Arthrobacter agilis strain UMCV2, a plant growth-promoting rhizobacterium and biocontrol capacity of phytopathogenic fungi.</title>
        <authorList>
            <person name="Martinez-Camara R."/>
            <person name="Santoyo G."/>
            <person name="Moreno-Hagelsieb G."/>
            <person name="Valencia-Cantero E."/>
        </authorList>
    </citation>
    <scope>NUCLEOTIDE SEQUENCE [LARGE SCALE GENOMIC DNA]</scope>
    <source>
        <strain evidence="9 10">UMCV2</strain>
    </source>
</reference>
<dbReference type="SUPFAM" id="SSF53756">
    <property type="entry name" value="UDP-Glycosyltransferase/glycogen phosphorylase"/>
    <property type="match status" value="2"/>
</dbReference>
<dbReference type="InterPro" id="IPR011990">
    <property type="entry name" value="TPR-like_helical_dom_sf"/>
</dbReference>
<evidence type="ECO:0000256" key="4">
    <source>
        <dbReference type="ARBA" id="ARBA00022679"/>
    </source>
</evidence>
<evidence type="ECO:0000256" key="1">
    <source>
        <dbReference type="ARBA" id="ARBA00004202"/>
    </source>
</evidence>
<organism evidence="9 10">
    <name type="scientific">Arthrobacter agilis</name>
    <dbReference type="NCBI Taxonomy" id="37921"/>
    <lineage>
        <taxon>Bacteria</taxon>
        <taxon>Bacillati</taxon>
        <taxon>Actinomycetota</taxon>
        <taxon>Actinomycetes</taxon>
        <taxon>Micrococcales</taxon>
        <taxon>Micrococcaceae</taxon>
        <taxon>Arthrobacter</taxon>
    </lineage>
</organism>
<name>A0A2L0UGW1_9MICC</name>
<keyword evidence="5" id="KW-0777">Teichoic acid biosynthesis</keyword>
<evidence type="ECO:0000256" key="5">
    <source>
        <dbReference type="ARBA" id="ARBA00022944"/>
    </source>
</evidence>
<dbReference type="InterPro" id="IPR043149">
    <property type="entry name" value="TagF_N"/>
</dbReference>
<dbReference type="InterPro" id="IPR007554">
    <property type="entry name" value="Glycerophosphate_synth"/>
</dbReference>
<dbReference type="PANTHER" id="PTHR37316:SF3">
    <property type="entry name" value="TEICHOIC ACID GLYCEROL-PHOSPHATE TRANSFERASE"/>
    <property type="match status" value="1"/>
</dbReference>
<dbReference type="InterPro" id="IPR001296">
    <property type="entry name" value="Glyco_trans_1"/>
</dbReference>
<dbReference type="GO" id="GO:0016757">
    <property type="term" value="F:glycosyltransferase activity"/>
    <property type="evidence" value="ECO:0007669"/>
    <property type="project" value="InterPro"/>
</dbReference>
<keyword evidence="4" id="KW-0808">Transferase</keyword>
<dbReference type="InterPro" id="IPR019734">
    <property type="entry name" value="TPR_rpt"/>
</dbReference>
<dbReference type="PANTHER" id="PTHR37316">
    <property type="entry name" value="TEICHOIC ACID GLYCEROL-PHOSPHATE PRIMASE"/>
    <property type="match status" value="1"/>
</dbReference>
<dbReference type="SMART" id="SM00028">
    <property type="entry name" value="TPR"/>
    <property type="match status" value="9"/>
</dbReference>
<dbReference type="GO" id="GO:0005886">
    <property type="term" value="C:plasma membrane"/>
    <property type="evidence" value="ECO:0007669"/>
    <property type="project" value="UniProtKB-SubCell"/>
</dbReference>
<dbReference type="Pfam" id="PF13432">
    <property type="entry name" value="TPR_16"/>
    <property type="match status" value="3"/>
</dbReference>
<protein>
    <recommendedName>
        <fullName evidence="8">Glycosyl transferase family 1 domain-containing protein</fullName>
    </recommendedName>
</protein>
<accession>A0A2L0UGW1</accession>
<evidence type="ECO:0000313" key="9">
    <source>
        <dbReference type="EMBL" id="AUZ88491.1"/>
    </source>
</evidence>
<evidence type="ECO:0000259" key="8">
    <source>
        <dbReference type="Pfam" id="PF00534"/>
    </source>
</evidence>
<dbReference type="AlphaFoldDB" id="A0A2L0UGW1"/>
<dbReference type="Gene3D" id="3.40.50.12580">
    <property type="match status" value="1"/>
</dbReference>
<dbReference type="Proteomes" id="UP000239187">
    <property type="component" value="Chromosome"/>
</dbReference>
<dbReference type="EMBL" id="CP024915">
    <property type="protein sequence ID" value="AUZ88491.1"/>
    <property type="molecule type" value="Genomic_DNA"/>
</dbReference>
<dbReference type="InterPro" id="IPR043148">
    <property type="entry name" value="TagF_C"/>
</dbReference>
<sequence length="1272" mass="142837">MTNGTARHDAVRHPDDAHDWVAVAHALTSGSSAGGPATAEAHFELGHAQFHLGNLEGAARHITAALELDPSVAQWYYRLGYIREKQLLFTVAREHYTEALRLQPGHERWQHRLGSVAAAAERQFAAERAELAESRAVFVERRRILHEQKAPKWQEIDVLTAGRPLFKDDPEWLGALADALFFMNRFQQAAESYAAAARLTPGNAQLHFQAGWAHHLAGSEHQVALHFARAIAADVELESSRYGIGVFFQKKGQWQLAATHYESVFRTRPDDAELAYRWGFALQRCYDWAGGADAIRTAIGLDPNQAQWHYRLGFSFERSKCWADAADAYSFALSLSPARNEYWSYRLGYVLTKARRFEEACAAFAGSAASAGSAPAEPHRETRVAPTEYVRNLLTNGMMAARAAQTAQQCSQLAQYAMDQGALDIAAAAYEAAVQRSESHVPRLYTALGSALYQLGSFERATAAFLEARLLKRPHGVNTIKYLKDPHLKQSMFYVEYLETLAIRDDVILYESSQGSSIGCNPLNILRSTLRDERFADKTHVLVINDRSRIPVELRGLPNVIFTARDSDLYMRYLASAKYLINNNTFPPYFCRRPEQRYLNTWHGTPMKSLGRDIKDGFMDHRNATRNFLHTTHLLAPNEFTAQILLDKYEIAGLFDGAVAVTGYPRVDATITPASVTGAKLRARLGISPSERVVFYAPTWRGSLADKQIDNERLVDDLRILASTDAHFLFRGHPVTEALLDNAGVEGYLVPSDIDTNDLLSVVDVLITDYSSVAFDFMATGRPIVYYAYDLEEYQDTRGLCLDITSLPGTICRDAPEVRAVIEQALASPSEDELRPAEYVGLECGKSSQRAIEFFFFASSEWEMQREARTRRTMLMYQGSFIPNGITSSYLNLASHLDPADVEVFVALEPSSVSSDERRMERFGQNPEHVRILPRVGGQLIGAEERWIVDKFNAQGHLQTEEQWSIYQAAFAREFRRMFGTAHFDALVCFEGYARFWAALFAAGPSESTKKSIFLHNDMHSEWLHRFRYLESMFRLYPRYDSLISVTESVAEENRRQLSDRFGLNPHKFRYSNNLVNADTTVMLSQEPVPEDIEEWISDCPTVFVTAGRLSPEKDHAKLLQSFALITEDHDDAKLIILGDGPLRNRLERQIEQLGLSSKVLLAGLQLNPFPVIRRGNCFVFSSNYEGQGLAVLEALILGRPVISTNVVGPRSILQDGHGLLVDNSVEGLRNGMSKFLGDWPVFKPFDYSTYEQEALGTFERITLGSSAPTSV</sequence>
<dbReference type="Gene3D" id="3.40.50.2000">
    <property type="entry name" value="Glycogen Phosphorylase B"/>
    <property type="match status" value="2"/>
</dbReference>
<evidence type="ECO:0000256" key="3">
    <source>
        <dbReference type="ARBA" id="ARBA00022475"/>
    </source>
</evidence>
<comment type="subcellular location">
    <subcellularLocation>
        <location evidence="1">Cell membrane</location>
        <topology evidence="1">Peripheral membrane protein</topology>
    </subcellularLocation>
</comment>
<dbReference type="Gene3D" id="3.40.50.11820">
    <property type="match status" value="1"/>
</dbReference>
<comment type="similarity">
    <text evidence="2">Belongs to the CDP-glycerol glycerophosphotransferase family.</text>
</comment>
<dbReference type="PROSITE" id="PS50005">
    <property type="entry name" value="TPR"/>
    <property type="match status" value="2"/>
</dbReference>
<keyword evidence="6" id="KW-0472">Membrane</keyword>
<feature type="repeat" description="TPR" evidence="7">
    <location>
        <begin position="39"/>
        <end position="72"/>
    </location>
</feature>
<dbReference type="InterPro" id="IPR051612">
    <property type="entry name" value="Teichoic_Acid_Biosynth"/>
</dbReference>
<keyword evidence="7" id="KW-0802">TPR repeat</keyword>
<dbReference type="RefSeq" id="WP_208739597.1">
    <property type="nucleotide sequence ID" value="NZ_CP024915.1"/>
</dbReference>
<dbReference type="Pfam" id="PF00534">
    <property type="entry name" value="Glycos_transf_1"/>
    <property type="match status" value="1"/>
</dbReference>
<dbReference type="SUPFAM" id="SSF48452">
    <property type="entry name" value="TPR-like"/>
    <property type="match status" value="3"/>
</dbReference>
<feature type="repeat" description="TPR" evidence="7">
    <location>
        <begin position="73"/>
        <end position="106"/>
    </location>
</feature>
<evidence type="ECO:0000256" key="7">
    <source>
        <dbReference type="PROSITE-ProRule" id="PRU00339"/>
    </source>
</evidence>
<dbReference type="GO" id="GO:0047355">
    <property type="term" value="F:CDP-glycerol glycerophosphotransferase activity"/>
    <property type="evidence" value="ECO:0007669"/>
    <property type="project" value="InterPro"/>
</dbReference>
<keyword evidence="3" id="KW-1003">Cell membrane</keyword>
<dbReference type="Pfam" id="PF04464">
    <property type="entry name" value="Glyphos_transf"/>
    <property type="match status" value="1"/>
</dbReference>
<dbReference type="CDD" id="cd03811">
    <property type="entry name" value="GT4_GT28_WabH-like"/>
    <property type="match status" value="1"/>
</dbReference>
<dbReference type="GO" id="GO:0019350">
    <property type="term" value="P:teichoic acid biosynthetic process"/>
    <property type="evidence" value="ECO:0007669"/>
    <property type="project" value="UniProtKB-KW"/>
</dbReference>
<evidence type="ECO:0000256" key="2">
    <source>
        <dbReference type="ARBA" id="ARBA00010488"/>
    </source>
</evidence>
<proteinExistence type="inferred from homology"/>